<keyword evidence="12 20" id="KW-0675">Receptor</keyword>
<dbReference type="Gene3D" id="3.55.50.30">
    <property type="match status" value="1"/>
</dbReference>
<dbReference type="Gene3D" id="2.170.130.10">
    <property type="entry name" value="TonB-dependent receptor, plug domain"/>
    <property type="match status" value="1"/>
</dbReference>
<dbReference type="PANTHER" id="PTHR32552:SF74">
    <property type="entry name" value="HYDROXAMATE SIDEROPHORE RECEPTOR FHUE"/>
    <property type="match status" value="1"/>
</dbReference>
<evidence type="ECO:0000256" key="13">
    <source>
        <dbReference type="ARBA" id="ARBA00023237"/>
    </source>
</evidence>
<dbReference type="InterPro" id="IPR036942">
    <property type="entry name" value="Beta-barrel_TonB_sf"/>
</dbReference>
<dbReference type="RefSeq" id="WP_264497868.1">
    <property type="nucleotide sequence ID" value="NZ_CP109947.1"/>
</dbReference>
<dbReference type="Pfam" id="PF00593">
    <property type="entry name" value="TonB_dep_Rec_b-barrel"/>
    <property type="match status" value="1"/>
</dbReference>
<dbReference type="InterPro" id="IPR012910">
    <property type="entry name" value="Plug_dom"/>
</dbReference>
<name>A0ABZ2GA47_9GAMM</name>
<feature type="compositionally biased region" description="Polar residues" evidence="17">
    <location>
        <begin position="266"/>
        <end position="281"/>
    </location>
</feature>
<dbReference type="PANTHER" id="PTHR32552">
    <property type="entry name" value="FERRICHROME IRON RECEPTOR-RELATED"/>
    <property type="match status" value="1"/>
</dbReference>
<dbReference type="Proteomes" id="UP001379444">
    <property type="component" value="Chromosome"/>
</dbReference>
<evidence type="ECO:0000256" key="3">
    <source>
        <dbReference type="ARBA" id="ARBA00022448"/>
    </source>
</evidence>
<evidence type="ECO:0000256" key="12">
    <source>
        <dbReference type="ARBA" id="ARBA00023170"/>
    </source>
</evidence>
<dbReference type="InterPro" id="IPR039426">
    <property type="entry name" value="TonB-dep_rcpt-like"/>
</dbReference>
<dbReference type="Pfam" id="PF07715">
    <property type="entry name" value="Plug"/>
    <property type="match status" value="1"/>
</dbReference>
<keyword evidence="3 14" id="KW-0813">Transport</keyword>
<dbReference type="InterPro" id="IPR010917">
    <property type="entry name" value="TonB_rcpt_CS"/>
</dbReference>
<dbReference type="EMBL" id="CP125967">
    <property type="protein sequence ID" value="WWO38082.1"/>
    <property type="molecule type" value="Genomic_DNA"/>
</dbReference>
<reference evidence="20 21" key="1">
    <citation type="journal article" date="2024" name="Front. Plant Sci.">
        <title>Comprehensive phenomic and genomic studies of the species, Pectobacterium cacticida and proposal for reclassification as Alcorniella cacticida comb. nov.</title>
        <authorList>
            <person name="Jonca J."/>
            <person name="Pirhonen M."/>
            <person name="Waleron M.M."/>
            <person name="Gawor J."/>
            <person name="Mrozik A."/>
            <person name="Smoktunowicz M."/>
            <person name="Waleron K."/>
            <person name="Waleron M."/>
        </authorList>
    </citation>
    <scope>NUCLEOTIDE SEQUENCE [LARGE SCALE GENOMIC DNA]</scope>
    <source>
        <strain evidence="20 21">DPMP6</strain>
    </source>
</reference>
<keyword evidence="7 18" id="KW-0732">Signal</keyword>
<dbReference type="InterPro" id="IPR011662">
    <property type="entry name" value="Secretin/TonB_short_N"/>
</dbReference>
<protein>
    <submittedName>
        <fullName evidence="20">TonB-dependent siderophore receptor</fullName>
    </submittedName>
</protein>
<accession>A0ABZ2GA47</accession>
<evidence type="ECO:0000313" key="21">
    <source>
        <dbReference type="Proteomes" id="UP001379444"/>
    </source>
</evidence>
<evidence type="ECO:0000256" key="1">
    <source>
        <dbReference type="ARBA" id="ARBA00004571"/>
    </source>
</evidence>
<evidence type="ECO:0000256" key="14">
    <source>
        <dbReference type="PROSITE-ProRule" id="PRU01360"/>
    </source>
</evidence>
<feature type="signal peptide" evidence="18">
    <location>
        <begin position="1"/>
        <end position="27"/>
    </location>
</feature>
<organism evidence="20 21">
    <name type="scientific">Pectobacterium cacticida</name>
    <dbReference type="NCBI Taxonomy" id="69221"/>
    <lineage>
        <taxon>Bacteria</taxon>
        <taxon>Pseudomonadati</taxon>
        <taxon>Pseudomonadota</taxon>
        <taxon>Gammaproteobacteria</taxon>
        <taxon>Enterobacterales</taxon>
        <taxon>Pectobacteriaceae</taxon>
        <taxon>Pectobacterium</taxon>
    </lineage>
</organism>
<evidence type="ECO:0000256" key="10">
    <source>
        <dbReference type="ARBA" id="ARBA00023077"/>
    </source>
</evidence>
<proteinExistence type="inferred from homology"/>
<dbReference type="Gene3D" id="2.40.170.20">
    <property type="entry name" value="TonB-dependent receptor, beta-barrel domain"/>
    <property type="match status" value="1"/>
</dbReference>
<feature type="region of interest" description="Disordered" evidence="17">
    <location>
        <begin position="266"/>
        <end position="288"/>
    </location>
</feature>
<dbReference type="NCBIfam" id="TIGR01783">
    <property type="entry name" value="TonB-siderophor"/>
    <property type="match status" value="1"/>
</dbReference>
<evidence type="ECO:0000256" key="2">
    <source>
        <dbReference type="ARBA" id="ARBA00009810"/>
    </source>
</evidence>
<keyword evidence="21" id="KW-1185">Reference proteome</keyword>
<dbReference type="InterPro" id="IPR037066">
    <property type="entry name" value="Plug_dom_sf"/>
</dbReference>
<keyword evidence="8" id="KW-0408">Iron</keyword>
<gene>
    <name evidence="20" type="ORF">QNA12_16450</name>
</gene>
<keyword evidence="13 14" id="KW-0998">Cell outer membrane</keyword>
<evidence type="ECO:0000259" key="19">
    <source>
        <dbReference type="SMART" id="SM00965"/>
    </source>
</evidence>
<evidence type="ECO:0000256" key="4">
    <source>
        <dbReference type="ARBA" id="ARBA00022452"/>
    </source>
</evidence>
<evidence type="ECO:0000313" key="20">
    <source>
        <dbReference type="EMBL" id="WWO38082.1"/>
    </source>
</evidence>
<sequence length="840" mass="92406">MKHNVKIKRLALIIASTLFLSPPFLSAATGNVTNSQSDSIADYQIPAGNLSLALVQFSLQSNMQLIAPSSLTDGLATPGVSGKLSASDALEKLLAGSGLHFILDSQQNIVTLSGPQSNGDNPNQLNAVKVEGVQSAIVAGGANGSTDLTATEGSNSYTTTAISIGSKTPQSLKETPQSVSVITNKQIKDQNLTSLDSVMSKASGITVRKISGSDQYYSRGWRVTNIQLDGGTPIQLFNSLTSSDSAISSFDMSMFDHAEILRGGDSLNSVGSSSPGGSINLTRKRPLDHKQVSISGQAGSWNDYRTSVDVSSPLAFDDKLRGRTVITWQDKDQFYHPANERSRLLYGILEADLTPTTLFSVGGSYVRKNSLPWESGLPRYQSGRDANYPRSTSLTLPWGHEQLISKELFTQLKQTLGEHWTLNAQLTYLDQSNIYREGSIIGAVPDLMPDWRYSDNSAGNSDSKQYLSDINLVGKFDVFSLPQQVSFSGSYQKNKSDIVSFYNVTGTGLLTDPEPNWDIQSLNTVGYNTSNLVAKVDSVLLPFLPDLHFQTALRWDRYDANYNAFIPSLDMNLGVNVKTERTSVPYYALRYDISPDWSVYGSYTDLYQFQAQMRTVDNNPLPPMTGSTREIGIKYSQGSTNASLSAYRSMQRNGAETDLLNPDYYRIGSREEISEGIDFEITGEPLPWWSVNFGYTFNSNKSKPDAEDTSNDRTLSSFTPKHMFKLWNDFQLSGNEYLNKTRVGLGVIAQTRNYTSGQVCSKVNADATCDFENYVTYAFGQGFYSVVSTRLSYQITDNWSAALNVNNLFDRHYYSSTSGVDSGNWYGAPRNVVFTIDGTF</sequence>
<evidence type="ECO:0000256" key="17">
    <source>
        <dbReference type="SAM" id="MobiDB-lite"/>
    </source>
</evidence>
<dbReference type="PROSITE" id="PS52016">
    <property type="entry name" value="TONB_DEPENDENT_REC_3"/>
    <property type="match status" value="1"/>
</dbReference>
<evidence type="ECO:0000256" key="11">
    <source>
        <dbReference type="ARBA" id="ARBA00023136"/>
    </source>
</evidence>
<evidence type="ECO:0000256" key="16">
    <source>
        <dbReference type="RuleBase" id="RU003357"/>
    </source>
</evidence>
<evidence type="ECO:0000256" key="15">
    <source>
        <dbReference type="PROSITE-ProRule" id="PRU10144"/>
    </source>
</evidence>
<evidence type="ECO:0000256" key="5">
    <source>
        <dbReference type="ARBA" id="ARBA00022496"/>
    </source>
</evidence>
<keyword evidence="6 14" id="KW-0812">Transmembrane</keyword>
<keyword evidence="4 14" id="KW-1134">Transmembrane beta strand</keyword>
<feature type="chain" id="PRO_5045742093" evidence="18">
    <location>
        <begin position="28"/>
        <end position="840"/>
    </location>
</feature>
<keyword evidence="10 16" id="KW-0798">TonB box</keyword>
<evidence type="ECO:0000256" key="18">
    <source>
        <dbReference type="SAM" id="SignalP"/>
    </source>
</evidence>
<feature type="short sequence motif" description="TonB C-terminal box" evidence="15">
    <location>
        <begin position="823"/>
        <end position="840"/>
    </location>
</feature>
<dbReference type="PROSITE" id="PS01156">
    <property type="entry name" value="TONB_DEPENDENT_REC_2"/>
    <property type="match status" value="1"/>
</dbReference>
<keyword evidence="9" id="KW-0406">Ion transport</keyword>
<dbReference type="SUPFAM" id="SSF56935">
    <property type="entry name" value="Porins"/>
    <property type="match status" value="1"/>
</dbReference>
<evidence type="ECO:0000256" key="9">
    <source>
        <dbReference type="ARBA" id="ARBA00023065"/>
    </source>
</evidence>
<dbReference type="Pfam" id="PF07660">
    <property type="entry name" value="STN"/>
    <property type="match status" value="1"/>
</dbReference>
<evidence type="ECO:0000256" key="6">
    <source>
        <dbReference type="ARBA" id="ARBA00022692"/>
    </source>
</evidence>
<comment type="subcellular location">
    <subcellularLocation>
        <location evidence="1 14">Cell outer membrane</location>
        <topology evidence="1 14">Multi-pass membrane protein</topology>
    </subcellularLocation>
</comment>
<dbReference type="SMART" id="SM00965">
    <property type="entry name" value="STN"/>
    <property type="match status" value="1"/>
</dbReference>
<evidence type="ECO:0000256" key="7">
    <source>
        <dbReference type="ARBA" id="ARBA00022729"/>
    </source>
</evidence>
<dbReference type="InterPro" id="IPR000531">
    <property type="entry name" value="Beta-barrel_TonB"/>
</dbReference>
<dbReference type="InterPro" id="IPR010105">
    <property type="entry name" value="TonB_sidphr_rcpt"/>
</dbReference>
<feature type="domain" description="Secretin/TonB short N-terminal" evidence="19">
    <location>
        <begin position="63"/>
        <end position="115"/>
    </location>
</feature>
<evidence type="ECO:0000256" key="8">
    <source>
        <dbReference type="ARBA" id="ARBA00023004"/>
    </source>
</evidence>
<comment type="similarity">
    <text evidence="2 14 16">Belongs to the TonB-dependent receptor family.</text>
</comment>
<keyword evidence="5" id="KW-0410">Iron transport</keyword>
<keyword evidence="11 14" id="KW-0472">Membrane</keyword>
<dbReference type="CDD" id="cd01347">
    <property type="entry name" value="ligand_gated_channel"/>
    <property type="match status" value="1"/>
</dbReference>